<dbReference type="RefSeq" id="WP_179445457.1">
    <property type="nucleotide sequence ID" value="NZ_JACBZS010000001.1"/>
</dbReference>
<feature type="transmembrane region" description="Helical" evidence="1">
    <location>
        <begin position="87"/>
        <end position="106"/>
    </location>
</feature>
<dbReference type="Pfam" id="PF07077">
    <property type="entry name" value="DUF1345"/>
    <property type="match status" value="1"/>
</dbReference>
<feature type="transmembrane region" description="Helical" evidence="1">
    <location>
        <begin position="15"/>
        <end position="37"/>
    </location>
</feature>
<sequence length="217" mass="23275">MTQATKPGMRLPTRFGVRLAVMVVIGIVVGLAGWLIVRTPAVAVLCGVSVLSVGMIIWSLAQRWGLNSEQTKEVARAEPIDAGMQELLIAIVAIGSFAGILALLVLNQLPGRHIASVVGLIGVFASWAMLHAMYAECYARIYYLDPHGGLDFNDDAAPMFSDFYYFAFTIGMTFAVSDDSVTDNAVRRLVLRHGLLSFLFGALILGAVINLVTSAAT</sequence>
<accession>A0A7Z0ILH6</accession>
<reference evidence="2 3" key="1">
    <citation type="submission" date="2020-07" db="EMBL/GenBank/DDBJ databases">
        <title>Sequencing the genomes of 1000 actinobacteria strains.</title>
        <authorList>
            <person name="Klenk H.-P."/>
        </authorList>
    </citation>
    <scope>NUCLEOTIDE SEQUENCE [LARGE SCALE GENOMIC DNA]</scope>
    <source>
        <strain evidence="2 3">DSM 103164</strain>
    </source>
</reference>
<keyword evidence="1" id="KW-1133">Transmembrane helix</keyword>
<dbReference type="AlphaFoldDB" id="A0A7Z0ILH6"/>
<protein>
    <submittedName>
        <fullName evidence="2">Putative membrane protein</fullName>
    </submittedName>
</protein>
<feature type="transmembrane region" description="Helical" evidence="1">
    <location>
        <begin position="42"/>
        <end position="61"/>
    </location>
</feature>
<feature type="transmembrane region" description="Helical" evidence="1">
    <location>
        <begin position="163"/>
        <end position="182"/>
    </location>
</feature>
<dbReference type="Proteomes" id="UP000527616">
    <property type="component" value="Unassembled WGS sequence"/>
</dbReference>
<feature type="transmembrane region" description="Helical" evidence="1">
    <location>
        <begin position="194"/>
        <end position="216"/>
    </location>
</feature>
<dbReference type="InterPro" id="IPR009781">
    <property type="entry name" value="DUF1345"/>
</dbReference>
<keyword evidence="3" id="KW-1185">Reference proteome</keyword>
<keyword evidence="1" id="KW-0812">Transmembrane</keyword>
<evidence type="ECO:0000313" key="2">
    <source>
        <dbReference type="EMBL" id="NYI71659.1"/>
    </source>
</evidence>
<organism evidence="2 3">
    <name type="scientific">Naumannella cuiyingiana</name>
    <dbReference type="NCBI Taxonomy" id="1347891"/>
    <lineage>
        <taxon>Bacteria</taxon>
        <taxon>Bacillati</taxon>
        <taxon>Actinomycetota</taxon>
        <taxon>Actinomycetes</taxon>
        <taxon>Propionibacteriales</taxon>
        <taxon>Propionibacteriaceae</taxon>
        <taxon>Naumannella</taxon>
    </lineage>
</organism>
<keyword evidence="1" id="KW-0472">Membrane</keyword>
<evidence type="ECO:0000256" key="1">
    <source>
        <dbReference type="SAM" id="Phobius"/>
    </source>
</evidence>
<name>A0A7Z0ILH6_9ACTN</name>
<feature type="transmembrane region" description="Helical" evidence="1">
    <location>
        <begin position="118"/>
        <end position="143"/>
    </location>
</feature>
<comment type="caution">
    <text evidence="2">The sequence shown here is derived from an EMBL/GenBank/DDBJ whole genome shotgun (WGS) entry which is preliminary data.</text>
</comment>
<proteinExistence type="predicted"/>
<gene>
    <name evidence="2" type="ORF">GGQ54_002219</name>
</gene>
<evidence type="ECO:0000313" key="3">
    <source>
        <dbReference type="Proteomes" id="UP000527616"/>
    </source>
</evidence>
<dbReference type="EMBL" id="JACBZS010000001">
    <property type="protein sequence ID" value="NYI71659.1"/>
    <property type="molecule type" value="Genomic_DNA"/>
</dbReference>